<dbReference type="InterPro" id="IPR029039">
    <property type="entry name" value="Flavoprotein-like_sf"/>
</dbReference>
<keyword evidence="2" id="KW-1185">Reference proteome</keyword>
<evidence type="ECO:0008006" key="3">
    <source>
        <dbReference type="Google" id="ProtNLM"/>
    </source>
</evidence>
<sequence length="58" mass="5975">MEPGSGIEHGNSYIKDVLGAIGVTNIESILAEGLASEPEKGKQAAIKQALEVAANLKL</sequence>
<dbReference type="Proteomes" id="UP001556040">
    <property type="component" value="Unassembled WGS sequence"/>
</dbReference>
<evidence type="ECO:0000313" key="1">
    <source>
        <dbReference type="EMBL" id="MEW9503179.1"/>
    </source>
</evidence>
<protein>
    <recommendedName>
        <fullName evidence="3">FMN-dependent NADH-azoreductase</fullName>
    </recommendedName>
</protein>
<accession>A0ABV3Q8H5</accession>
<name>A0ABV3Q8H5_9BACL</name>
<reference evidence="1 2" key="1">
    <citation type="journal article" date="1979" name="Int. J. Syst. Evol. Microbiol.">
        <title>Bacillus globisporus subsp. marinus subsp. nov.</title>
        <authorList>
            <person name="Liu H."/>
        </authorList>
    </citation>
    <scope>NUCLEOTIDE SEQUENCE [LARGE SCALE GENOMIC DNA]</scope>
    <source>
        <strain evidence="1 2">DSM 1297</strain>
    </source>
</reference>
<dbReference type="SUPFAM" id="SSF52218">
    <property type="entry name" value="Flavoproteins"/>
    <property type="match status" value="1"/>
</dbReference>
<dbReference type="Gene3D" id="3.40.50.360">
    <property type="match status" value="1"/>
</dbReference>
<proteinExistence type="predicted"/>
<dbReference type="EMBL" id="JBFMIA010000025">
    <property type="protein sequence ID" value="MEW9503179.1"/>
    <property type="molecule type" value="Genomic_DNA"/>
</dbReference>
<gene>
    <name evidence="1" type="ORF">AB1471_15485</name>
</gene>
<evidence type="ECO:0000313" key="2">
    <source>
        <dbReference type="Proteomes" id="UP001556040"/>
    </source>
</evidence>
<organism evidence="1 2">
    <name type="scientific">Jeotgalibacillus marinus</name>
    <dbReference type="NCBI Taxonomy" id="86667"/>
    <lineage>
        <taxon>Bacteria</taxon>
        <taxon>Bacillati</taxon>
        <taxon>Bacillota</taxon>
        <taxon>Bacilli</taxon>
        <taxon>Bacillales</taxon>
        <taxon>Caryophanaceae</taxon>
        <taxon>Jeotgalibacillus</taxon>
    </lineage>
</organism>
<dbReference type="RefSeq" id="WP_367780666.1">
    <property type="nucleotide sequence ID" value="NZ_JBFMIA010000025.1"/>
</dbReference>
<comment type="caution">
    <text evidence="1">The sequence shown here is derived from an EMBL/GenBank/DDBJ whole genome shotgun (WGS) entry which is preliminary data.</text>
</comment>